<gene>
    <name evidence="1" type="ORF">CEXT_704651</name>
</gene>
<keyword evidence="2" id="KW-1185">Reference proteome</keyword>
<evidence type="ECO:0000313" key="2">
    <source>
        <dbReference type="Proteomes" id="UP001054945"/>
    </source>
</evidence>
<sequence>MLGKSTNVLVIINPIEANLKNSRRALSYTVLARTAKMQARQVKIKTFVTKLKVMKKLKESFPQQICTCDKTRLIYMKMPYTCDADNCEFGKPIDFKASGERIWRN</sequence>
<organism evidence="1 2">
    <name type="scientific">Caerostris extrusa</name>
    <name type="common">Bark spider</name>
    <name type="synonym">Caerostris bankana</name>
    <dbReference type="NCBI Taxonomy" id="172846"/>
    <lineage>
        <taxon>Eukaryota</taxon>
        <taxon>Metazoa</taxon>
        <taxon>Ecdysozoa</taxon>
        <taxon>Arthropoda</taxon>
        <taxon>Chelicerata</taxon>
        <taxon>Arachnida</taxon>
        <taxon>Araneae</taxon>
        <taxon>Araneomorphae</taxon>
        <taxon>Entelegynae</taxon>
        <taxon>Araneoidea</taxon>
        <taxon>Araneidae</taxon>
        <taxon>Caerostris</taxon>
    </lineage>
</organism>
<name>A0AAV4SP45_CAEEX</name>
<protein>
    <submittedName>
        <fullName evidence="1">Uncharacterized protein</fullName>
    </submittedName>
</protein>
<comment type="caution">
    <text evidence="1">The sequence shown here is derived from an EMBL/GenBank/DDBJ whole genome shotgun (WGS) entry which is preliminary data.</text>
</comment>
<dbReference type="AlphaFoldDB" id="A0AAV4SP45"/>
<reference evidence="1 2" key="1">
    <citation type="submission" date="2021-06" db="EMBL/GenBank/DDBJ databases">
        <title>Caerostris extrusa draft genome.</title>
        <authorList>
            <person name="Kono N."/>
            <person name="Arakawa K."/>
        </authorList>
    </citation>
    <scope>NUCLEOTIDE SEQUENCE [LARGE SCALE GENOMIC DNA]</scope>
</reference>
<proteinExistence type="predicted"/>
<dbReference type="Proteomes" id="UP001054945">
    <property type="component" value="Unassembled WGS sequence"/>
</dbReference>
<evidence type="ECO:0000313" key="1">
    <source>
        <dbReference type="EMBL" id="GIY34250.1"/>
    </source>
</evidence>
<accession>A0AAV4SP45</accession>
<dbReference type="EMBL" id="BPLR01009743">
    <property type="protein sequence ID" value="GIY34250.1"/>
    <property type="molecule type" value="Genomic_DNA"/>
</dbReference>